<comment type="caution">
    <text evidence="2">The sequence shown here is derived from an EMBL/GenBank/DDBJ whole genome shotgun (WGS) entry which is preliminary data.</text>
</comment>
<dbReference type="Proteomes" id="UP000544331">
    <property type="component" value="Unassembled WGS sequence"/>
</dbReference>
<name>A0A8H6D2V1_9HYPO</name>
<feature type="compositionally biased region" description="Acidic residues" evidence="1">
    <location>
        <begin position="164"/>
        <end position="173"/>
    </location>
</feature>
<evidence type="ECO:0000313" key="3">
    <source>
        <dbReference type="Proteomes" id="UP000544331"/>
    </source>
</evidence>
<reference evidence="2 3" key="1">
    <citation type="submission" date="2020-05" db="EMBL/GenBank/DDBJ databases">
        <title>Identification and distribution of gene clusters putatively required for synthesis of sphingolipid metabolism inhibitors in phylogenetically diverse species of the filamentous fungus Fusarium.</title>
        <authorList>
            <person name="Kim H.-S."/>
            <person name="Busman M."/>
            <person name="Brown D.W."/>
            <person name="Divon H."/>
            <person name="Uhlig S."/>
            <person name="Proctor R.H."/>
        </authorList>
    </citation>
    <scope>NUCLEOTIDE SEQUENCE [LARGE SCALE GENOMIC DNA]</scope>
    <source>
        <strain evidence="2 3">NRRL 66235</strain>
    </source>
</reference>
<dbReference type="EMBL" id="JAAOAN010000625">
    <property type="protein sequence ID" value="KAF5702341.1"/>
    <property type="molecule type" value="Genomic_DNA"/>
</dbReference>
<accession>A0A8H6D2V1</accession>
<organism evidence="2 3">
    <name type="scientific">Fusarium mundagurra</name>
    <dbReference type="NCBI Taxonomy" id="1567541"/>
    <lineage>
        <taxon>Eukaryota</taxon>
        <taxon>Fungi</taxon>
        <taxon>Dikarya</taxon>
        <taxon>Ascomycota</taxon>
        <taxon>Pezizomycotina</taxon>
        <taxon>Sordariomycetes</taxon>
        <taxon>Hypocreomycetidae</taxon>
        <taxon>Hypocreales</taxon>
        <taxon>Nectriaceae</taxon>
        <taxon>Fusarium</taxon>
        <taxon>Fusarium fujikuroi species complex</taxon>
    </lineage>
</organism>
<dbReference type="OrthoDB" id="5104116at2759"/>
<dbReference type="AlphaFoldDB" id="A0A8H6D2V1"/>
<evidence type="ECO:0000313" key="2">
    <source>
        <dbReference type="EMBL" id="KAF5702341.1"/>
    </source>
</evidence>
<feature type="region of interest" description="Disordered" evidence="1">
    <location>
        <begin position="46"/>
        <end position="130"/>
    </location>
</feature>
<evidence type="ECO:0000256" key="1">
    <source>
        <dbReference type="SAM" id="MobiDB-lite"/>
    </source>
</evidence>
<keyword evidence="3" id="KW-1185">Reference proteome</keyword>
<sequence length="196" mass="21126">MAKLSAEEHELRSLSAQIQNTLYIMGPSSPLTPLLQNTMVEIQRHQESMVDKSSQATTCEAADDASHIAPSSYDTDIDSDEFSIPLPPDDCEEFGADDVTARETSSSLETDSEPAPTAQESAAINGNSVPTKTRVSAWLNETASASSATWTEKNNRKKRKFDDGNDGDDEEDGNSTSLAKRLNTLLRDAVAVALSS</sequence>
<gene>
    <name evidence="2" type="ORF">FMUND_13510</name>
</gene>
<proteinExistence type="predicted"/>
<protein>
    <submittedName>
        <fullName evidence="2">Uncharacterized protein</fullName>
    </submittedName>
</protein>
<feature type="region of interest" description="Disordered" evidence="1">
    <location>
        <begin position="143"/>
        <end position="176"/>
    </location>
</feature>
<feature type="compositionally biased region" description="Polar residues" evidence="1">
    <location>
        <begin position="118"/>
        <end position="130"/>
    </location>
</feature>